<proteinExistence type="predicted"/>
<keyword evidence="1" id="KW-0472">Membrane</keyword>
<protein>
    <submittedName>
        <fullName evidence="2">Uncharacterized protein</fullName>
    </submittedName>
</protein>
<dbReference type="EMBL" id="MN740023">
    <property type="protein sequence ID" value="QHT84691.1"/>
    <property type="molecule type" value="Genomic_DNA"/>
</dbReference>
<dbReference type="AlphaFoldDB" id="A0A6C0HVE5"/>
<feature type="transmembrane region" description="Helical" evidence="1">
    <location>
        <begin position="108"/>
        <end position="128"/>
    </location>
</feature>
<sequence>MNIFITIIKFFGQYIHLEFLTRLILIASLVVSFLTIFFFTFGKEIEHKVVTQNIDYLIDEICDGFVDTMGDKQKKAIYEKINSFKLEDMSKEDEKVETNNKQLFDKSVTILIILLVLSVFITSIISYFKKYNYLEIVTENIILLLFVGLCEFIFLVYFGSKFISANVNFIKGKIASYLYIPNPVTDKNKLIYKLIDNSFNNKNLIKFINENPELANEYINRITVNTNNLQDIINQRITTSSNI</sequence>
<reference evidence="2" key="1">
    <citation type="journal article" date="2020" name="Nature">
        <title>Giant virus diversity and host interactions through global metagenomics.</title>
        <authorList>
            <person name="Schulz F."/>
            <person name="Roux S."/>
            <person name="Paez-Espino D."/>
            <person name="Jungbluth S."/>
            <person name="Walsh D.A."/>
            <person name="Denef V.J."/>
            <person name="McMahon K.D."/>
            <person name="Konstantinidis K.T."/>
            <person name="Eloe-Fadrosh E.A."/>
            <person name="Kyrpides N.C."/>
            <person name="Woyke T."/>
        </authorList>
    </citation>
    <scope>NUCLEOTIDE SEQUENCE</scope>
    <source>
        <strain evidence="2">GVMAG-M-3300023184-177</strain>
    </source>
</reference>
<keyword evidence="1" id="KW-1133">Transmembrane helix</keyword>
<evidence type="ECO:0000313" key="2">
    <source>
        <dbReference type="EMBL" id="QHT84691.1"/>
    </source>
</evidence>
<keyword evidence="1" id="KW-0812">Transmembrane</keyword>
<evidence type="ECO:0000256" key="1">
    <source>
        <dbReference type="SAM" id="Phobius"/>
    </source>
</evidence>
<organism evidence="2">
    <name type="scientific">viral metagenome</name>
    <dbReference type="NCBI Taxonomy" id="1070528"/>
    <lineage>
        <taxon>unclassified sequences</taxon>
        <taxon>metagenomes</taxon>
        <taxon>organismal metagenomes</taxon>
    </lineage>
</organism>
<feature type="transmembrane region" description="Helical" evidence="1">
    <location>
        <begin position="19"/>
        <end position="41"/>
    </location>
</feature>
<feature type="transmembrane region" description="Helical" evidence="1">
    <location>
        <begin position="140"/>
        <end position="158"/>
    </location>
</feature>
<accession>A0A6C0HVE5</accession>
<name>A0A6C0HVE5_9ZZZZ</name>